<dbReference type="Proteomes" id="UP001458880">
    <property type="component" value="Unassembled WGS sequence"/>
</dbReference>
<comment type="caution">
    <text evidence="3">The sequence shown here is derived from an EMBL/GenBank/DDBJ whole genome shotgun (WGS) entry which is preliminary data.</text>
</comment>
<dbReference type="EMBL" id="JASPKY010000485">
    <property type="protein sequence ID" value="KAK9695334.1"/>
    <property type="molecule type" value="Genomic_DNA"/>
</dbReference>
<dbReference type="InterPro" id="IPR032061">
    <property type="entry name" value="DUF4802"/>
</dbReference>
<reference evidence="3 4" key="1">
    <citation type="journal article" date="2024" name="BMC Genomics">
        <title>De novo assembly and annotation of Popillia japonica's genome with initial clues to its potential as an invasive pest.</title>
        <authorList>
            <person name="Cucini C."/>
            <person name="Boschi S."/>
            <person name="Funari R."/>
            <person name="Cardaioli E."/>
            <person name="Iannotti N."/>
            <person name="Marturano G."/>
            <person name="Paoli F."/>
            <person name="Bruttini M."/>
            <person name="Carapelli A."/>
            <person name="Frati F."/>
            <person name="Nardi F."/>
        </authorList>
    </citation>
    <scope>NUCLEOTIDE SEQUENCE [LARGE SCALE GENOMIC DNA]</scope>
    <source>
        <strain evidence="3">DMR45628</strain>
    </source>
</reference>
<gene>
    <name evidence="3" type="ORF">QE152_g32639</name>
</gene>
<feature type="domain" description="DUF4802" evidence="2">
    <location>
        <begin position="136"/>
        <end position="172"/>
    </location>
</feature>
<sequence length="192" mass="22198">MYQLILPLTQLIRLVQPLAKKKPKTAHGQNMDRHHSDMERRRRPRKKLERQYRSTGGEKSNIIQNKKKQAKVLQFHFNGLELNTNDKPFFIHNKTKKTVPQENNNKTNPQETNTSKSGKSSTTQTENQNKSSRRSSIDLYEEAASILGLTCAQTDNCKCIECQCHYFDFEEEIDFSTGGEYMVDHTSTCSIQ</sequence>
<organism evidence="3 4">
    <name type="scientific">Popillia japonica</name>
    <name type="common">Japanese beetle</name>
    <dbReference type="NCBI Taxonomy" id="7064"/>
    <lineage>
        <taxon>Eukaryota</taxon>
        <taxon>Metazoa</taxon>
        <taxon>Ecdysozoa</taxon>
        <taxon>Arthropoda</taxon>
        <taxon>Hexapoda</taxon>
        <taxon>Insecta</taxon>
        <taxon>Pterygota</taxon>
        <taxon>Neoptera</taxon>
        <taxon>Endopterygota</taxon>
        <taxon>Coleoptera</taxon>
        <taxon>Polyphaga</taxon>
        <taxon>Scarabaeiformia</taxon>
        <taxon>Scarabaeidae</taxon>
        <taxon>Rutelinae</taxon>
        <taxon>Popillia</taxon>
    </lineage>
</organism>
<keyword evidence="4" id="KW-1185">Reference proteome</keyword>
<feature type="region of interest" description="Disordered" evidence="1">
    <location>
        <begin position="95"/>
        <end position="136"/>
    </location>
</feature>
<evidence type="ECO:0000313" key="3">
    <source>
        <dbReference type="EMBL" id="KAK9695334.1"/>
    </source>
</evidence>
<proteinExistence type="predicted"/>
<evidence type="ECO:0000256" key="1">
    <source>
        <dbReference type="SAM" id="MobiDB-lite"/>
    </source>
</evidence>
<feature type="compositionally biased region" description="Low complexity" evidence="1">
    <location>
        <begin position="112"/>
        <end position="125"/>
    </location>
</feature>
<evidence type="ECO:0000259" key="2">
    <source>
        <dbReference type="Pfam" id="PF16060"/>
    </source>
</evidence>
<protein>
    <recommendedName>
        <fullName evidence="2">DUF4802 domain-containing protein</fullName>
    </recommendedName>
</protein>
<feature type="compositionally biased region" description="Basic and acidic residues" evidence="1">
    <location>
        <begin position="30"/>
        <end position="40"/>
    </location>
</feature>
<dbReference type="AlphaFoldDB" id="A0AAW1IYH8"/>
<dbReference type="Pfam" id="PF16060">
    <property type="entry name" value="DUF4802"/>
    <property type="match status" value="1"/>
</dbReference>
<evidence type="ECO:0000313" key="4">
    <source>
        <dbReference type="Proteomes" id="UP001458880"/>
    </source>
</evidence>
<accession>A0AAW1IYH8</accession>
<feature type="compositionally biased region" description="Polar residues" evidence="1">
    <location>
        <begin position="98"/>
        <end position="111"/>
    </location>
</feature>
<name>A0AAW1IYH8_POPJA</name>
<feature type="region of interest" description="Disordered" evidence="1">
    <location>
        <begin position="20"/>
        <end position="67"/>
    </location>
</feature>